<reference evidence="2 3" key="1">
    <citation type="journal article" date="2024" name="IMA Fungus">
        <title>Apiospora arundinis, a panoply of carbohydrate-active enzymes and secondary metabolites.</title>
        <authorList>
            <person name="Sorensen T."/>
            <person name="Petersen C."/>
            <person name="Muurmann A.T."/>
            <person name="Christiansen J.V."/>
            <person name="Brundto M.L."/>
            <person name="Overgaard C.K."/>
            <person name="Boysen A.T."/>
            <person name="Wollenberg R.D."/>
            <person name="Larsen T.O."/>
            <person name="Sorensen J.L."/>
            <person name="Nielsen K.L."/>
            <person name="Sondergaard T.E."/>
        </authorList>
    </citation>
    <scope>NUCLEOTIDE SEQUENCE [LARGE SCALE GENOMIC DNA]</scope>
    <source>
        <strain evidence="2 3">AAU 773</strain>
    </source>
</reference>
<feature type="region of interest" description="Disordered" evidence="1">
    <location>
        <begin position="137"/>
        <end position="161"/>
    </location>
</feature>
<accession>A0ABR2II27</accession>
<evidence type="ECO:0000256" key="1">
    <source>
        <dbReference type="SAM" id="MobiDB-lite"/>
    </source>
</evidence>
<evidence type="ECO:0000313" key="3">
    <source>
        <dbReference type="Proteomes" id="UP001390339"/>
    </source>
</evidence>
<keyword evidence="3" id="KW-1185">Reference proteome</keyword>
<organism evidence="2 3">
    <name type="scientific">Apiospora arundinis</name>
    <dbReference type="NCBI Taxonomy" id="335852"/>
    <lineage>
        <taxon>Eukaryota</taxon>
        <taxon>Fungi</taxon>
        <taxon>Dikarya</taxon>
        <taxon>Ascomycota</taxon>
        <taxon>Pezizomycotina</taxon>
        <taxon>Sordariomycetes</taxon>
        <taxon>Xylariomycetidae</taxon>
        <taxon>Amphisphaeriales</taxon>
        <taxon>Apiosporaceae</taxon>
        <taxon>Apiospora</taxon>
    </lineage>
</organism>
<proteinExistence type="predicted"/>
<protein>
    <submittedName>
        <fullName evidence="2">Uncharacterized protein</fullName>
    </submittedName>
</protein>
<comment type="caution">
    <text evidence="2">The sequence shown here is derived from an EMBL/GenBank/DDBJ whole genome shotgun (WGS) entry which is preliminary data.</text>
</comment>
<gene>
    <name evidence="2" type="ORF">PGQ11_009194</name>
</gene>
<sequence>MWPPHAKKRVAAEAVGVLGSAEGHVRVGRHAALVVSGVAEAGAAGLLGAAEGHVGIGSEAACLVLGLAALERGDVEAGAADVLGGAEAHVGVGGEGAERLLLQAVADAVRQRLVARDDVIVVGDAVPALGVRGVAGGRGGRRGGSEGREEGEDDSAGELHNGDSGRGVLVVVGVLSMVIDWI</sequence>
<dbReference type="EMBL" id="JAPCWZ010000005">
    <property type="protein sequence ID" value="KAK8862959.1"/>
    <property type="molecule type" value="Genomic_DNA"/>
</dbReference>
<dbReference type="Proteomes" id="UP001390339">
    <property type="component" value="Unassembled WGS sequence"/>
</dbReference>
<evidence type="ECO:0000313" key="2">
    <source>
        <dbReference type="EMBL" id="KAK8862959.1"/>
    </source>
</evidence>
<name>A0ABR2II27_9PEZI</name>